<organism evidence="2 3">
    <name type="scientific">Dubosiella newyorkensis</name>
    <dbReference type="NCBI Taxonomy" id="1862672"/>
    <lineage>
        <taxon>Bacteria</taxon>
        <taxon>Bacillati</taxon>
        <taxon>Bacillota</taxon>
        <taxon>Erysipelotrichia</taxon>
        <taxon>Erysipelotrichales</taxon>
        <taxon>Erysipelotrichaceae</taxon>
        <taxon>Dubosiella</taxon>
    </lineage>
</organism>
<proteinExistence type="predicted"/>
<dbReference type="STRING" id="1862672.BO225_01120"/>
<evidence type="ECO:0000256" key="1">
    <source>
        <dbReference type="SAM" id="Phobius"/>
    </source>
</evidence>
<feature type="transmembrane region" description="Helical" evidence="1">
    <location>
        <begin position="9"/>
        <end position="27"/>
    </location>
</feature>
<sequence>MQTQRTRQWFLSFLFCILGFVVFVNHAPHLLKVPDLRQILLYCSSGMLIGEKVLRSYSLFGIGMLLMIASIAPEAMEVSICLAYGLGISIVYQTIWPFHIPPFQIKSFKDQGLICLVQTIWIVSLFLILDSFLAGCGSLLIGGLFIYFFSGARNEIAWTQLFLTFVLFGRSFWAIIIALYLWNLWTYKEDNL</sequence>
<feature type="transmembrane region" description="Helical" evidence="1">
    <location>
        <begin position="161"/>
        <end position="182"/>
    </location>
</feature>
<keyword evidence="1" id="KW-1133">Transmembrane helix</keyword>
<keyword evidence="3" id="KW-1185">Reference proteome</keyword>
<dbReference type="Proteomes" id="UP000186705">
    <property type="component" value="Unassembled WGS sequence"/>
</dbReference>
<gene>
    <name evidence="2" type="ORF">BO225_01120</name>
</gene>
<dbReference type="EMBL" id="MPKA01000034">
    <property type="protein sequence ID" value="OLU47849.1"/>
    <property type="molecule type" value="Genomic_DNA"/>
</dbReference>
<name>A0A1U7NQD7_9FIRM</name>
<dbReference type="AlphaFoldDB" id="A0A1U7NQD7"/>
<feature type="transmembrane region" description="Helical" evidence="1">
    <location>
        <begin position="120"/>
        <end position="149"/>
    </location>
</feature>
<comment type="caution">
    <text evidence="2">The sequence shown here is derived from an EMBL/GenBank/DDBJ whole genome shotgun (WGS) entry which is preliminary data.</text>
</comment>
<keyword evidence="1" id="KW-0812">Transmembrane</keyword>
<keyword evidence="1" id="KW-0472">Membrane</keyword>
<accession>A0A1U7NQD7</accession>
<feature type="transmembrane region" description="Helical" evidence="1">
    <location>
        <begin position="80"/>
        <end position="100"/>
    </location>
</feature>
<evidence type="ECO:0000313" key="3">
    <source>
        <dbReference type="Proteomes" id="UP000186705"/>
    </source>
</evidence>
<evidence type="ECO:0000313" key="2">
    <source>
        <dbReference type="EMBL" id="OLU47849.1"/>
    </source>
</evidence>
<reference evidence="2 3" key="1">
    <citation type="submission" date="2016-11" db="EMBL/GenBank/DDBJ databases">
        <title>Description of two novel members of the family Erysipelotrichaceae: Ileibacterium lipovorans gen. nov., sp. nov. and Dubosiella newyorkensis, gen. nov., sp. nov.</title>
        <authorList>
            <person name="Cox L.M."/>
            <person name="Sohn J."/>
            <person name="Tyrrell K.L."/>
            <person name="Citron D.M."/>
            <person name="Lawson P.A."/>
            <person name="Patel N.B."/>
            <person name="Iizumi T."/>
            <person name="Perez-Perez G.I."/>
            <person name="Goldstein E.J."/>
            <person name="Blaser M.J."/>
        </authorList>
    </citation>
    <scope>NUCLEOTIDE SEQUENCE [LARGE SCALE GENOMIC DNA]</scope>
    <source>
        <strain evidence="2 3">NYU-BL-A4</strain>
    </source>
</reference>
<protein>
    <submittedName>
        <fullName evidence="2">Uncharacterized protein</fullName>
    </submittedName>
</protein>
<feature type="transmembrane region" description="Helical" evidence="1">
    <location>
        <begin position="54"/>
        <end position="73"/>
    </location>
</feature>